<name>W4K9Z6_HETIT</name>
<dbReference type="EMBL" id="KI925457">
    <property type="protein sequence ID" value="ETW82574.1"/>
    <property type="molecule type" value="Genomic_DNA"/>
</dbReference>
<dbReference type="RefSeq" id="XP_009544928.1">
    <property type="nucleotide sequence ID" value="XM_009546633.1"/>
</dbReference>
<protein>
    <submittedName>
        <fullName evidence="1">Uncharacterized protein</fullName>
    </submittedName>
</protein>
<evidence type="ECO:0000313" key="2">
    <source>
        <dbReference type="Proteomes" id="UP000030671"/>
    </source>
</evidence>
<gene>
    <name evidence="1" type="ORF">HETIRDRAFT_315565</name>
</gene>
<dbReference type="HOGENOM" id="CLU_2886066_0_0_1"/>
<dbReference type="Proteomes" id="UP000030671">
    <property type="component" value="Unassembled WGS sequence"/>
</dbReference>
<accession>W4K9Z6</accession>
<dbReference type="AlphaFoldDB" id="W4K9Z6"/>
<evidence type="ECO:0000313" key="1">
    <source>
        <dbReference type="EMBL" id="ETW82574.1"/>
    </source>
</evidence>
<organism evidence="1 2">
    <name type="scientific">Heterobasidion irregulare (strain TC 32-1)</name>
    <dbReference type="NCBI Taxonomy" id="747525"/>
    <lineage>
        <taxon>Eukaryota</taxon>
        <taxon>Fungi</taxon>
        <taxon>Dikarya</taxon>
        <taxon>Basidiomycota</taxon>
        <taxon>Agaricomycotina</taxon>
        <taxon>Agaricomycetes</taxon>
        <taxon>Russulales</taxon>
        <taxon>Bondarzewiaceae</taxon>
        <taxon>Heterobasidion</taxon>
        <taxon>Heterobasidion annosum species complex</taxon>
    </lineage>
</organism>
<sequence length="63" mass="6877">MLSKLNSRWWTCGVSAVDLSVLAARRQIVIEAPLISSACVHQVIDGLMVLTAPKPVEMHPVTH</sequence>
<reference evidence="1 2" key="1">
    <citation type="journal article" date="2012" name="New Phytol.">
        <title>Insight into trade-off between wood decay and parasitism from the genome of a fungal forest pathogen.</title>
        <authorList>
            <person name="Olson A."/>
            <person name="Aerts A."/>
            <person name="Asiegbu F."/>
            <person name="Belbahri L."/>
            <person name="Bouzid O."/>
            <person name="Broberg A."/>
            <person name="Canback B."/>
            <person name="Coutinho P.M."/>
            <person name="Cullen D."/>
            <person name="Dalman K."/>
            <person name="Deflorio G."/>
            <person name="van Diepen L.T."/>
            <person name="Dunand C."/>
            <person name="Duplessis S."/>
            <person name="Durling M."/>
            <person name="Gonthier P."/>
            <person name="Grimwood J."/>
            <person name="Fossdal C.G."/>
            <person name="Hansson D."/>
            <person name="Henrissat B."/>
            <person name="Hietala A."/>
            <person name="Himmelstrand K."/>
            <person name="Hoffmeister D."/>
            <person name="Hogberg N."/>
            <person name="James T.Y."/>
            <person name="Karlsson M."/>
            <person name="Kohler A."/>
            <person name="Kues U."/>
            <person name="Lee Y.H."/>
            <person name="Lin Y.C."/>
            <person name="Lind M."/>
            <person name="Lindquist E."/>
            <person name="Lombard V."/>
            <person name="Lucas S."/>
            <person name="Lunden K."/>
            <person name="Morin E."/>
            <person name="Murat C."/>
            <person name="Park J."/>
            <person name="Raffaello T."/>
            <person name="Rouze P."/>
            <person name="Salamov A."/>
            <person name="Schmutz J."/>
            <person name="Solheim H."/>
            <person name="Stahlberg J."/>
            <person name="Velez H."/>
            <person name="de Vries R.P."/>
            <person name="Wiebenga A."/>
            <person name="Woodward S."/>
            <person name="Yakovlev I."/>
            <person name="Garbelotto M."/>
            <person name="Martin F."/>
            <person name="Grigoriev I.V."/>
            <person name="Stenlid J."/>
        </authorList>
    </citation>
    <scope>NUCLEOTIDE SEQUENCE [LARGE SCALE GENOMIC DNA]</scope>
    <source>
        <strain evidence="1 2">TC 32-1</strain>
    </source>
</reference>
<dbReference type="KEGG" id="hir:HETIRDRAFT_315565"/>
<keyword evidence="2" id="KW-1185">Reference proteome</keyword>
<proteinExistence type="predicted"/>
<dbReference type="GeneID" id="20670235"/>
<dbReference type="InParanoid" id="W4K9Z6"/>